<protein>
    <submittedName>
        <fullName evidence="2">Uncharacterized protein</fullName>
    </submittedName>
</protein>
<dbReference type="AlphaFoldDB" id="A0A4Q4SS33"/>
<dbReference type="Proteomes" id="UP000293360">
    <property type="component" value="Unassembled WGS sequence"/>
</dbReference>
<dbReference type="EMBL" id="QJNU01001583">
    <property type="protein sequence ID" value="RYO74540.1"/>
    <property type="molecule type" value="Genomic_DNA"/>
</dbReference>
<name>A0A4Q4SS33_9PEZI</name>
<feature type="compositionally biased region" description="Gly residues" evidence="1">
    <location>
        <begin position="144"/>
        <end position="164"/>
    </location>
</feature>
<evidence type="ECO:0000313" key="2">
    <source>
        <dbReference type="EMBL" id="RYO74540.1"/>
    </source>
</evidence>
<sequence>MIRQPLQTVLTRTRPDINRVTDGIASLLRHFSIAQRLSSPENNDNNASRRQRDVKAVDELIAMGESAVNQIQSPDKSQDQPRPSSGAAPPPNRPSNIISVKSLPRGGFQGIRRYDPGSGSGRTGVPPSTDSASGRGAGPVIRGGFRGRGGRTVGGAGGARGGRGGSRRRRPARSEGDEEAAAREKAEDEYYVSKEERAWFAERAEGVERPFQPQLTLESLAGYGPAVATSGTPFAWGETAIRQARVLGGGRPYHEDDRVLPEDAVKAFREGTGVFFATPEAKEWTRRFGPRKVTFEPPPQETRQAVLEAALLGKYDGPQYADPADTAATTHTIATVRNYVKRDNSWYAAGERVLEEKVKSLLPDGQGGPNSASAGDARSKA</sequence>
<feature type="compositionally biased region" description="Polar residues" evidence="1">
    <location>
        <begin position="67"/>
        <end position="83"/>
    </location>
</feature>
<feature type="compositionally biased region" description="Polar residues" evidence="1">
    <location>
        <begin position="38"/>
        <end position="48"/>
    </location>
</feature>
<keyword evidence="3" id="KW-1185">Reference proteome</keyword>
<gene>
    <name evidence="2" type="ORF">DL764_010799</name>
</gene>
<comment type="caution">
    <text evidence="2">The sequence shown here is derived from an EMBL/GenBank/DDBJ whole genome shotgun (WGS) entry which is preliminary data.</text>
</comment>
<proteinExistence type="predicted"/>
<organism evidence="2 3">
    <name type="scientific">Monosporascus ibericus</name>
    <dbReference type="NCBI Taxonomy" id="155417"/>
    <lineage>
        <taxon>Eukaryota</taxon>
        <taxon>Fungi</taxon>
        <taxon>Dikarya</taxon>
        <taxon>Ascomycota</taxon>
        <taxon>Pezizomycotina</taxon>
        <taxon>Sordariomycetes</taxon>
        <taxon>Xylariomycetidae</taxon>
        <taxon>Xylariales</taxon>
        <taxon>Xylariales incertae sedis</taxon>
        <taxon>Monosporascus</taxon>
    </lineage>
</organism>
<reference evidence="2 3" key="1">
    <citation type="submission" date="2018-06" db="EMBL/GenBank/DDBJ databases">
        <title>Complete Genomes of Monosporascus.</title>
        <authorList>
            <person name="Robinson A.J."/>
            <person name="Natvig D.O."/>
        </authorList>
    </citation>
    <scope>NUCLEOTIDE SEQUENCE [LARGE SCALE GENOMIC DNA]</scope>
    <source>
        <strain evidence="2 3">CBS 110550</strain>
    </source>
</reference>
<accession>A0A4Q4SS33</accession>
<feature type="region of interest" description="Disordered" evidence="1">
    <location>
        <begin position="359"/>
        <end position="381"/>
    </location>
</feature>
<feature type="region of interest" description="Disordered" evidence="1">
    <location>
        <begin position="38"/>
        <end position="188"/>
    </location>
</feature>
<dbReference type="OrthoDB" id="5365739at2759"/>
<feature type="compositionally biased region" description="Basic and acidic residues" evidence="1">
    <location>
        <begin position="172"/>
        <end position="188"/>
    </location>
</feature>
<evidence type="ECO:0000313" key="3">
    <source>
        <dbReference type="Proteomes" id="UP000293360"/>
    </source>
</evidence>
<evidence type="ECO:0000256" key="1">
    <source>
        <dbReference type="SAM" id="MobiDB-lite"/>
    </source>
</evidence>
<dbReference type="STRING" id="155417.A0A4Q4SS33"/>